<evidence type="ECO:0000313" key="3">
    <source>
        <dbReference type="EMBL" id="HIZ02089.1"/>
    </source>
</evidence>
<protein>
    <submittedName>
        <fullName evidence="3">TonB-dependent receptor</fullName>
    </submittedName>
</protein>
<dbReference type="InterPro" id="IPR008969">
    <property type="entry name" value="CarboxyPept-like_regulatory"/>
</dbReference>
<dbReference type="AlphaFoldDB" id="A0A9D2A6F8"/>
<keyword evidence="3" id="KW-0675">Receptor</keyword>
<dbReference type="SUPFAM" id="SSF49464">
    <property type="entry name" value="Carboxypeptidase regulatory domain-like"/>
    <property type="match status" value="1"/>
</dbReference>
<dbReference type="GO" id="GO:0009279">
    <property type="term" value="C:cell outer membrane"/>
    <property type="evidence" value="ECO:0007669"/>
    <property type="project" value="UniProtKB-SubCell"/>
</dbReference>
<dbReference type="FunFam" id="2.60.40.1120:FF:000003">
    <property type="entry name" value="Outer membrane protein Omp121"/>
    <property type="match status" value="1"/>
</dbReference>
<sequence>MVLLPVPMTGVYADDRQTAEPLPSETEENVVTGSTVMNREIDQSKRILEGTVMDANTDEPLIGASVLVKGEKTGVITDMNGHFSLSVSGKSFTLEVSYVGYKTQEVYITDQAFVSVHLVSDDEMLSEVVVVGAGTQKKISVTGAITSVKGASLRVPSSSLTNNLAGQLSGVIAMTNSGEPGTAGEFYIRGINTFGGRATPLILLDGVEISTGDLNNIPAETIESFSILKDASATAIYGARGANGVMLVTTKSGTENSKARVNVTYEHSFMKPTNVVDYADGVTYMQLYNEALLSRSPSASPAYSQEQIDYTASGINPYVFPNVDWYSTMFKDLTQSQRANINVSGGGSRVTYYMSLQANHDSGMLNVLDNYSLNSNYNRWMYTFQNNIDYKLTSTTKLGLRMNAQIVNSKSPNTASADLFRSIYLNNPVQFPVMYPAAEGVDHIRFGSGFLQGQDIFPNPYAAMMNTFKEDNNNKLNVSLNLDQKLDFITKGLSLTALVNFNNYSQSYYDRSINPFYYMLVDGSWDPSNPEAFEVQNIREGEEYINQSGISRWSDQTFYFDARLNYARSFGKHNVTGMLMYMMREYRTDVLPNRNQGLSGRFTYDYDHKYLFEFNFGYNGTERLQKGDRFEFFPAVSLGWVVSSESFWEPIREYVNNLKLRASYGLVGSDETGSSAGAPHFLYLYDINLNGGYTFTSGVNGSTQQAYAGLRIREFPVENASWERSRQFDFGVDMRLFDQVDVTFDYFKYKRDRILLHRASFPKILGYEVAVPWANMGKVDSQGVELSVNWRKQLTKDLSVDFRANYTYTKNKYVSLDEPNYPYVWQTQTGKPLDCMRGFIAEGLFEDQADIDSHAVQDLGSEVMPGDIKYRDVNGDGRITQEDQVVISPYGNTPRIQYGLGLSVMWKNFDVNVFFNGSAKRRIMLMDGSEKIYPFVQTSGHARLNLMQWIADSHWVEGADNSNVAYPRMGVSQAEIANNIQPSTWWMRKADFIRFKTLEIGYRFPFCRVYFSGDNLAVWSPFKLWDPELDYNSYPLSRTFNIGVQVSF</sequence>
<dbReference type="Gene3D" id="2.170.130.10">
    <property type="entry name" value="TonB-dependent receptor, plug domain"/>
    <property type="match status" value="1"/>
</dbReference>
<name>A0A9D2A6F8_9BACE</name>
<evidence type="ECO:0000256" key="1">
    <source>
        <dbReference type="PROSITE-ProRule" id="PRU01360"/>
    </source>
</evidence>
<accession>A0A9D2A6F8</accession>
<proteinExistence type="inferred from homology"/>
<keyword evidence="1" id="KW-1134">Transmembrane beta strand</keyword>
<comment type="subcellular location">
    <subcellularLocation>
        <location evidence="1">Cell outer membrane</location>
        <topology evidence="1">Multi-pass membrane protein</topology>
    </subcellularLocation>
</comment>
<evidence type="ECO:0000313" key="4">
    <source>
        <dbReference type="Proteomes" id="UP000824023"/>
    </source>
</evidence>
<dbReference type="InterPro" id="IPR012910">
    <property type="entry name" value="Plug_dom"/>
</dbReference>
<dbReference type="InterPro" id="IPR039426">
    <property type="entry name" value="TonB-dep_rcpt-like"/>
</dbReference>
<gene>
    <name evidence="3" type="ORF">H9819_07575</name>
</gene>
<organism evidence="3 4">
    <name type="scientific">Candidatus Bacteroides merdipullorum</name>
    <dbReference type="NCBI Taxonomy" id="2838474"/>
    <lineage>
        <taxon>Bacteria</taxon>
        <taxon>Pseudomonadati</taxon>
        <taxon>Bacteroidota</taxon>
        <taxon>Bacteroidia</taxon>
        <taxon>Bacteroidales</taxon>
        <taxon>Bacteroidaceae</taxon>
        <taxon>Bacteroides</taxon>
    </lineage>
</organism>
<feature type="domain" description="TonB-dependent receptor plug" evidence="2">
    <location>
        <begin position="138"/>
        <end position="245"/>
    </location>
</feature>
<dbReference type="NCBIfam" id="TIGR04056">
    <property type="entry name" value="OMP_RagA_SusC"/>
    <property type="match status" value="1"/>
</dbReference>
<keyword evidence="1" id="KW-0472">Membrane</keyword>
<dbReference type="Proteomes" id="UP000824023">
    <property type="component" value="Unassembled WGS sequence"/>
</dbReference>
<keyword evidence="1" id="KW-0812">Transmembrane</keyword>
<dbReference type="Pfam" id="PF07715">
    <property type="entry name" value="Plug"/>
    <property type="match status" value="1"/>
</dbReference>
<comment type="caution">
    <text evidence="3">The sequence shown here is derived from an EMBL/GenBank/DDBJ whole genome shotgun (WGS) entry which is preliminary data.</text>
</comment>
<dbReference type="NCBIfam" id="TIGR04057">
    <property type="entry name" value="SusC_RagA_signa"/>
    <property type="match status" value="1"/>
</dbReference>
<dbReference type="SUPFAM" id="SSF56935">
    <property type="entry name" value="Porins"/>
    <property type="match status" value="1"/>
</dbReference>
<dbReference type="EMBL" id="DXCK01000104">
    <property type="protein sequence ID" value="HIZ02089.1"/>
    <property type="molecule type" value="Genomic_DNA"/>
</dbReference>
<dbReference type="InterPro" id="IPR023997">
    <property type="entry name" value="TonB-dep_OMP_SusC/RagA_CS"/>
</dbReference>
<dbReference type="InterPro" id="IPR023996">
    <property type="entry name" value="TonB-dep_OMP_SusC/RagA"/>
</dbReference>
<comment type="similarity">
    <text evidence="1">Belongs to the TonB-dependent receptor family.</text>
</comment>
<dbReference type="PROSITE" id="PS52016">
    <property type="entry name" value="TONB_DEPENDENT_REC_3"/>
    <property type="match status" value="1"/>
</dbReference>
<dbReference type="Pfam" id="PF13715">
    <property type="entry name" value="CarbopepD_reg_2"/>
    <property type="match status" value="1"/>
</dbReference>
<keyword evidence="1" id="KW-0813">Transport</keyword>
<reference evidence="3" key="2">
    <citation type="submission" date="2021-04" db="EMBL/GenBank/DDBJ databases">
        <authorList>
            <person name="Gilroy R."/>
        </authorList>
    </citation>
    <scope>NUCLEOTIDE SEQUENCE</scope>
    <source>
        <strain evidence="3">ChiHjej12B11-24981</strain>
    </source>
</reference>
<dbReference type="Gene3D" id="2.60.40.1120">
    <property type="entry name" value="Carboxypeptidase-like, regulatory domain"/>
    <property type="match status" value="1"/>
</dbReference>
<dbReference type="InterPro" id="IPR037066">
    <property type="entry name" value="Plug_dom_sf"/>
</dbReference>
<keyword evidence="1" id="KW-0998">Cell outer membrane</keyword>
<reference evidence="3" key="1">
    <citation type="journal article" date="2021" name="PeerJ">
        <title>Extensive microbial diversity within the chicken gut microbiome revealed by metagenomics and culture.</title>
        <authorList>
            <person name="Gilroy R."/>
            <person name="Ravi A."/>
            <person name="Getino M."/>
            <person name="Pursley I."/>
            <person name="Horton D.L."/>
            <person name="Alikhan N.F."/>
            <person name="Baker D."/>
            <person name="Gharbi K."/>
            <person name="Hall N."/>
            <person name="Watson M."/>
            <person name="Adriaenssens E.M."/>
            <person name="Foster-Nyarko E."/>
            <person name="Jarju S."/>
            <person name="Secka A."/>
            <person name="Antonio M."/>
            <person name="Oren A."/>
            <person name="Chaudhuri R.R."/>
            <person name="La Ragione R."/>
            <person name="Hildebrand F."/>
            <person name="Pallen M.J."/>
        </authorList>
    </citation>
    <scope>NUCLEOTIDE SEQUENCE</scope>
    <source>
        <strain evidence="3">ChiHjej12B11-24981</strain>
    </source>
</reference>
<dbReference type="FunFam" id="2.170.130.10:FF:000003">
    <property type="entry name" value="SusC/RagA family TonB-linked outer membrane protein"/>
    <property type="match status" value="1"/>
</dbReference>
<evidence type="ECO:0000259" key="2">
    <source>
        <dbReference type="Pfam" id="PF07715"/>
    </source>
</evidence>